<evidence type="ECO:0000256" key="3">
    <source>
        <dbReference type="ARBA" id="ARBA00022643"/>
    </source>
</evidence>
<evidence type="ECO:0000256" key="2">
    <source>
        <dbReference type="ARBA" id="ARBA00022630"/>
    </source>
</evidence>
<dbReference type="GO" id="GO:0016491">
    <property type="term" value="F:oxidoreductase activity"/>
    <property type="evidence" value="ECO:0007669"/>
    <property type="project" value="UniProtKB-KW"/>
</dbReference>
<dbReference type="InterPro" id="IPR000262">
    <property type="entry name" value="FMN-dep_DH"/>
</dbReference>
<keyword evidence="2" id="KW-0285">Flavoprotein</keyword>
<evidence type="ECO:0000256" key="1">
    <source>
        <dbReference type="ARBA" id="ARBA00001917"/>
    </source>
</evidence>
<evidence type="ECO:0000259" key="5">
    <source>
        <dbReference type="PROSITE" id="PS51349"/>
    </source>
</evidence>
<gene>
    <name evidence="6" type="ORF">METZ01_LOCUS405001</name>
</gene>
<protein>
    <recommendedName>
        <fullName evidence="5">FMN hydroxy acid dehydrogenase domain-containing protein</fullName>
    </recommendedName>
</protein>
<dbReference type="InterPro" id="IPR037396">
    <property type="entry name" value="FMN_HAD"/>
</dbReference>
<comment type="cofactor">
    <cofactor evidence="1">
        <name>FMN</name>
        <dbReference type="ChEBI" id="CHEBI:58210"/>
    </cofactor>
</comment>
<accession>A0A382W045</accession>
<dbReference type="PANTHER" id="PTHR10578">
    <property type="entry name" value="S -2-HYDROXY-ACID OXIDASE-RELATED"/>
    <property type="match status" value="1"/>
</dbReference>
<feature type="non-terminal residue" evidence="6">
    <location>
        <position position="200"/>
    </location>
</feature>
<dbReference type="PROSITE" id="PS51349">
    <property type="entry name" value="FMN_HYDROXY_ACID_DH_2"/>
    <property type="match status" value="1"/>
</dbReference>
<dbReference type="EMBL" id="UINC01155982">
    <property type="protein sequence ID" value="SVD52147.1"/>
    <property type="molecule type" value="Genomic_DNA"/>
</dbReference>
<dbReference type="SUPFAM" id="SSF51395">
    <property type="entry name" value="FMN-linked oxidoreductases"/>
    <property type="match status" value="1"/>
</dbReference>
<dbReference type="InterPro" id="IPR013785">
    <property type="entry name" value="Aldolase_TIM"/>
</dbReference>
<dbReference type="AlphaFoldDB" id="A0A382W045"/>
<sequence>MTGLPVSAFATPDRATPETARQALDIFQIKKVAREKLPLPVWHFIINGSDDGKTMAANRDVFDEWELRVRRMIDVSNIDTSVELFGDKYPSPIILAPIGAQQRVHPEGELAIANAAAKRNQLMIASMMTSYSFTEIATVGGPLWFQMYSSPHTEMMEHMLSLAEAENTPVLVLTVDTSSRGNREGERWFRRQITQTGMRL</sequence>
<evidence type="ECO:0000256" key="4">
    <source>
        <dbReference type="ARBA" id="ARBA00023002"/>
    </source>
</evidence>
<organism evidence="6">
    <name type="scientific">marine metagenome</name>
    <dbReference type="NCBI Taxonomy" id="408172"/>
    <lineage>
        <taxon>unclassified sequences</taxon>
        <taxon>metagenomes</taxon>
        <taxon>ecological metagenomes</taxon>
    </lineage>
</organism>
<keyword evidence="4" id="KW-0560">Oxidoreductase</keyword>
<name>A0A382W045_9ZZZZ</name>
<dbReference type="Pfam" id="PF01070">
    <property type="entry name" value="FMN_dh"/>
    <property type="match status" value="1"/>
</dbReference>
<proteinExistence type="predicted"/>
<dbReference type="PANTHER" id="PTHR10578:SF107">
    <property type="entry name" value="2-HYDROXYACID OXIDASE 1"/>
    <property type="match status" value="1"/>
</dbReference>
<keyword evidence="3" id="KW-0288">FMN</keyword>
<dbReference type="Gene3D" id="3.20.20.70">
    <property type="entry name" value="Aldolase class I"/>
    <property type="match status" value="1"/>
</dbReference>
<feature type="domain" description="FMN hydroxy acid dehydrogenase" evidence="5">
    <location>
        <begin position="18"/>
        <end position="200"/>
    </location>
</feature>
<evidence type="ECO:0000313" key="6">
    <source>
        <dbReference type="EMBL" id="SVD52147.1"/>
    </source>
</evidence>
<reference evidence="6" key="1">
    <citation type="submission" date="2018-05" db="EMBL/GenBank/DDBJ databases">
        <authorList>
            <person name="Lanie J.A."/>
            <person name="Ng W.-L."/>
            <person name="Kazmierczak K.M."/>
            <person name="Andrzejewski T.M."/>
            <person name="Davidsen T.M."/>
            <person name="Wayne K.J."/>
            <person name="Tettelin H."/>
            <person name="Glass J.I."/>
            <person name="Rusch D."/>
            <person name="Podicherti R."/>
            <person name="Tsui H.-C.T."/>
            <person name="Winkler M.E."/>
        </authorList>
    </citation>
    <scope>NUCLEOTIDE SEQUENCE</scope>
</reference>